<dbReference type="Proteomes" id="UP001057402">
    <property type="component" value="Chromosome 6"/>
</dbReference>
<organism evidence="1 2">
    <name type="scientific">Melastoma candidum</name>
    <dbReference type="NCBI Taxonomy" id="119954"/>
    <lineage>
        <taxon>Eukaryota</taxon>
        <taxon>Viridiplantae</taxon>
        <taxon>Streptophyta</taxon>
        <taxon>Embryophyta</taxon>
        <taxon>Tracheophyta</taxon>
        <taxon>Spermatophyta</taxon>
        <taxon>Magnoliopsida</taxon>
        <taxon>eudicotyledons</taxon>
        <taxon>Gunneridae</taxon>
        <taxon>Pentapetalae</taxon>
        <taxon>rosids</taxon>
        <taxon>malvids</taxon>
        <taxon>Myrtales</taxon>
        <taxon>Melastomataceae</taxon>
        <taxon>Melastomatoideae</taxon>
        <taxon>Melastomateae</taxon>
        <taxon>Melastoma</taxon>
    </lineage>
</organism>
<keyword evidence="2" id="KW-1185">Reference proteome</keyword>
<reference evidence="2" key="1">
    <citation type="journal article" date="2023" name="Front. Plant Sci.">
        <title>Chromosomal-level genome assembly of Melastoma candidum provides insights into trichome evolution.</title>
        <authorList>
            <person name="Zhong Y."/>
            <person name="Wu W."/>
            <person name="Sun C."/>
            <person name="Zou P."/>
            <person name="Liu Y."/>
            <person name="Dai S."/>
            <person name="Zhou R."/>
        </authorList>
    </citation>
    <scope>NUCLEOTIDE SEQUENCE [LARGE SCALE GENOMIC DNA]</scope>
</reference>
<protein>
    <submittedName>
        <fullName evidence="1">Uncharacterized protein</fullName>
    </submittedName>
</protein>
<accession>A0ACB9QM45</accession>
<dbReference type="EMBL" id="CM042885">
    <property type="protein sequence ID" value="KAI4364733.1"/>
    <property type="molecule type" value="Genomic_DNA"/>
</dbReference>
<comment type="caution">
    <text evidence="1">The sequence shown here is derived from an EMBL/GenBank/DDBJ whole genome shotgun (WGS) entry which is preliminary data.</text>
</comment>
<name>A0ACB9QM45_9MYRT</name>
<evidence type="ECO:0000313" key="2">
    <source>
        <dbReference type="Proteomes" id="UP001057402"/>
    </source>
</evidence>
<sequence>MMSSLRCHPTHGTPLRLEKKSYGVCDLCDGAIIGRSKVYQCEACRSCIHKRCVDAPATICHPFHPRHPLSLVHRSHPCSAANGTSRYVCGDCGYHVDLDWALCSLPDEGSVPPQPLEGKEEDLGMAHLHPLTPFSAKWGCKYCSVCDFPIEGYGHVCLSPGCEFIVHGGCLRYLRYNDGTWVTQVKHKHQLTTLDWTKTTGQRACNFCKLPIEGEYIGCRRCRLFYHRVCINVPGTLEHPIYPDSHLTLFVASTEHQEACQSCDCPLGGCLAYENEGEGLNLHTDCALRTLEYCKNGESEKIRSCLHEHEMFLCHRTAEKDVCSACEDKVTGLAYRCGHQGCSWLLHKSCLVAELKQVPHPFHPKHPITLVQENANFQHKCDACNEDIEGFYFRCTSCPFYLDLKCPIRWTFHIECALTDLFKGGDKIRYDQILAKLDKLLEETSTKVVDTETKIQELKEQHVKLSDRLTELREEREMVRSGQGECNLFEED</sequence>
<gene>
    <name evidence="1" type="ORF">MLD38_020788</name>
</gene>
<evidence type="ECO:0000313" key="1">
    <source>
        <dbReference type="EMBL" id="KAI4364733.1"/>
    </source>
</evidence>
<proteinExistence type="predicted"/>